<comment type="caution">
    <text evidence="2">The sequence shown here is derived from an EMBL/GenBank/DDBJ whole genome shotgun (WGS) entry which is preliminary data.</text>
</comment>
<feature type="compositionally biased region" description="Basic residues" evidence="1">
    <location>
        <begin position="379"/>
        <end position="388"/>
    </location>
</feature>
<dbReference type="PANTHER" id="PTHR46082:SF11">
    <property type="entry name" value="AAA+ ATPASE DOMAIN-CONTAINING PROTEIN-RELATED"/>
    <property type="match status" value="1"/>
</dbReference>
<accession>A0A8K0RHB6</accession>
<dbReference type="InterPro" id="IPR053137">
    <property type="entry name" value="NLR-like"/>
</dbReference>
<dbReference type="Proteomes" id="UP000813461">
    <property type="component" value="Unassembled WGS sequence"/>
</dbReference>
<dbReference type="GO" id="GO:0003824">
    <property type="term" value="F:catalytic activity"/>
    <property type="evidence" value="ECO:0007669"/>
    <property type="project" value="InterPro"/>
</dbReference>
<dbReference type="PANTHER" id="PTHR46082">
    <property type="entry name" value="ATP/GTP-BINDING PROTEIN-RELATED"/>
    <property type="match status" value="1"/>
</dbReference>
<reference evidence="2" key="1">
    <citation type="journal article" date="2021" name="Nat. Commun.">
        <title>Genetic determinants of endophytism in the Arabidopsis root mycobiome.</title>
        <authorList>
            <person name="Mesny F."/>
            <person name="Miyauchi S."/>
            <person name="Thiergart T."/>
            <person name="Pickel B."/>
            <person name="Atanasova L."/>
            <person name="Karlsson M."/>
            <person name="Huettel B."/>
            <person name="Barry K.W."/>
            <person name="Haridas S."/>
            <person name="Chen C."/>
            <person name="Bauer D."/>
            <person name="Andreopoulos W."/>
            <person name="Pangilinan J."/>
            <person name="LaButti K."/>
            <person name="Riley R."/>
            <person name="Lipzen A."/>
            <person name="Clum A."/>
            <person name="Drula E."/>
            <person name="Henrissat B."/>
            <person name="Kohler A."/>
            <person name="Grigoriev I.V."/>
            <person name="Martin F.M."/>
            <person name="Hacquard S."/>
        </authorList>
    </citation>
    <scope>NUCLEOTIDE SEQUENCE</scope>
    <source>
        <strain evidence="2">MPI-SDFR-AT-0120</strain>
    </source>
</reference>
<dbReference type="EMBL" id="JAGMVJ010000002">
    <property type="protein sequence ID" value="KAH7093296.1"/>
    <property type="molecule type" value="Genomic_DNA"/>
</dbReference>
<feature type="compositionally biased region" description="Low complexity" evidence="1">
    <location>
        <begin position="431"/>
        <end position="440"/>
    </location>
</feature>
<feature type="compositionally biased region" description="Acidic residues" evidence="1">
    <location>
        <begin position="442"/>
        <end position="452"/>
    </location>
</feature>
<gene>
    <name evidence="2" type="ORF">FB567DRAFT_171633</name>
</gene>
<dbReference type="SUPFAM" id="SSF53167">
    <property type="entry name" value="Purine and uridine phosphorylases"/>
    <property type="match status" value="1"/>
</dbReference>
<name>A0A8K0RHB6_9PLEO</name>
<feature type="region of interest" description="Disordered" evidence="1">
    <location>
        <begin position="358"/>
        <end position="452"/>
    </location>
</feature>
<dbReference type="AlphaFoldDB" id="A0A8K0RHB6"/>
<proteinExistence type="predicted"/>
<keyword evidence="3" id="KW-1185">Reference proteome</keyword>
<evidence type="ECO:0000313" key="3">
    <source>
        <dbReference type="Proteomes" id="UP000813461"/>
    </source>
</evidence>
<evidence type="ECO:0000313" key="2">
    <source>
        <dbReference type="EMBL" id="KAH7093296.1"/>
    </source>
</evidence>
<dbReference type="Gene3D" id="3.40.50.1580">
    <property type="entry name" value="Nucleoside phosphorylase domain"/>
    <property type="match status" value="1"/>
</dbReference>
<evidence type="ECO:0000256" key="1">
    <source>
        <dbReference type="SAM" id="MobiDB-lite"/>
    </source>
</evidence>
<dbReference type="InterPro" id="IPR035994">
    <property type="entry name" value="Nucleoside_phosphorylase_sf"/>
</dbReference>
<sequence>MRQLQCKDYTVGWVCALFVELQAAKAMLDEEDMTPREINGTNVYACGRVCEHNVVIACLPEGQTGTDSAAGVAAQMMLVFKSIQFGLMVGVGGGVPSEIADIRLGDVVVSRPLGVYGGVVQYDSGKATPSGFGRIGLLNSPPQILLNAVPHLRADSMIQCGRLKYLSRFARRPDVDHDAAGQDILFNAKYNHEGGNDRKGGAICDNCNPSEKVPRDEQRQEVMVHYGTIASGNQVMRDATQRDMVSKELGGVLCFEMEAAGLMNHFPCLVIRGICDYADSHKNKKWQPYAASTAAAYAKEVLSRIQPVTAEETTREASGTQITPNRNIRSRITQFYGSIDRRSDFSGSIQANSVHLTIGGNSTTKRRRDGDDDYDSAYRSKRARSSRRPSRDPGSQNSYGNDVDESDASSDDTSGSGYSSEDNSDDDEESYSSGESIGGDVWDGEEYFSESE</sequence>
<protein>
    <submittedName>
        <fullName evidence="2">Nucleoside phosphorylase domain-containing protein</fullName>
    </submittedName>
</protein>
<dbReference type="OrthoDB" id="1577640at2759"/>
<dbReference type="GO" id="GO:0009116">
    <property type="term" value="P:nucleoside metabolic process"/>
    <property type="evidence" value="ECO:0007669"/>
    <property type="project" value="InterPro"/>
</dbReference>
<organism evidence="2 3">
    <name type="scientific">Paraphoma chrysanthemicola</name>
    <dbReference type="NCBI Taxonomy" id="798071"/>
    <lineage>
        <taxon>Eukaryota</taxon>
        <taxon>Fungi</taxon>
        <taxon>Dikarya</taxon>
        <taxon>Ascomycota</taxon>
        <taxon>Pezizomycotina</taxon>
        <taxon>Dothideomycetes</taxon>
        <taxon>Pleosporomycetidae</taxon>
        <taxon>Pleosporales</taxon>
        <taxon>Pleosporineae</taxon>
        <taxon>Phaeosphaeriaceae</taxon>
        <taxon>Paraphoma</taxon>
    </lineage>
</organism>
<feature type="compositionally biased region" description="Low complexity" evidence="1">
    <location>
        <begin position="411"/>
        <end position="421"/>
    </location>
</feature>